<gene>
    <name evidence="1" type="ORF">GXM_03406</name>
</gene>
<protein>
    <submittedName>
        <fullName evidence="1">Uncharacterized protein</fullName>
    </submittedName>
</protein>
<dbReference type="EMBL" id="CP045226">
    <property type="protein sequence ID" value="QFS45927.1"/>
    <property type="molecule type" value="Genomic_DNA"/>
</dbReference>
<evidence type="ECO:0000313" key="2">
    <source>
        <dbReference type="Proteomes" id="UP000326678"/>
    </source>
</evidence>
<organism evidence="1 2">
    <name type="scientific">Nostoc sphaeroides CCNUC1</name>
    <dbReference type="NCBI Taxonomy" id="2653204"/>
    <lineage>
        <taxon>Bacteria</taxon>
        <taxon>Bacillati</taxon>
        <taxon>Cyanobacteriota</taxon>
        <taxon>Cyanophyceae</taxon>
        <taxon>Nostocales</taxon>
        <taxon>Nostocaceae</taxon>
        <taxon>Nostoc</taxon>
    </lineage>
</organism>
<evidence type="ECO:0000313" key="1">
    <source>
        <dbReference type="EMBL" id="QFS45927.1"/>
    </source>
</evidence>
<dbReference type="RefSeq" id="WP_118168523.1">
    <property type="nucleotide sequence ID" value="NZ_CP045226.1"/>
</dbReference>
<dbReference type="Proteomes" id="UP000326678">
    <property type="component" value="Chromosome Gxm1"/>
</dbReference>
<accession>A0A5P8VZT5</accession>
<proteinExistence type="predicted"/>
<reference evidence="1 2" key="1">
    <citation type="submission" date="2019-10" db="EMBL/GenBank/DDBJ databases">
        <title>Genomic and transcriptomic insights into the perfect genentic adaptation of a filamentous nitrogen-fixing cyanobacterium to rice fields.</title>
        <authorList>
            <person name="Chen Z."/>
        </authorList>
    </citation>
    <scope>NUCLEOTIDE SEQUENCE [LARGE SCALE GENOMIC DNA]</scope>
    <source>
        <strain evidence="1">CCNUC1</strain>
    </source>
</reference>
<dbReference type="KEGG" id="nsh:GXM_03406"/>
<keyword evidence="2" id="KW-1185">Reference proteome</keyword>
<dbReference type="AlphaFoldDB" id="A0A5P8VZT5"/>
<sequence length="104" mass="12096">MTQLSKRSRNRGWIKSNVTPEETNLRQAQRQELGARCRTIFECLRPQLIDNHYNWFIAIDAESENYVIDAKLEGLLQQIRARYTNPDAKLTIFRLNEIGACGTI</sequence>
<name>A0A5P8VZT5_9NOSO</name>